<name>A0ABN4NF86_9BACL</name>
<dbReference type="Proteomes" id="UP000076226">
    <property type="component" value="Chromosome"/>
</dbReference>
<reference evidence="1 2" key="1">
    <citation type="submission" date="2016-02" db="EMBL/GenBank/DDBJ databases">
        <title>Complete genome sequence of Geobacillus subterraneus KCTC 3922T.</title>
        <authorList>
            <person name="Lee D.-W."/>
            <person name="Lee Y.-J."/>
            <person name="Lee S.-J."/>
            <person name="Park G.-S."/>
            <person name="Lee S.-J."/>
            <person name="Shin J.-H."/>
        </authorList>
    </citation>
    <scope>NUCLEOTIDE SEQUENCE [LARGE SCALE GENOMIC DNA]</scope>
    <source>
        <strain evidence="1 2">KCTC 3922</strain>
    </source>
</reference>
<organism evidence="1 2">
    <name type="scientific">Geobacillus subterraneus</name>
    <dbReference type="NCBI Taxonomy" id="129338"/>
    <lineage>
        <taxon>Bacteria</taxon>
        <taxon>Bacillati</taxon>
        <taxon>Bacillota</taxon>
        <taxon>Bacilli</taxon>
        <taxon>Bacillales</taxon>
        <taxon>Anoxybacillaceae</taxon>
        <taxon>Geobacillus</taxon>
    </lineage>
</organism>
<protein>
    <submittedName>
        <fullName evidence="1">Uncharacterized protein</fullName>
    </submittedName>
</protein>
<dbReference type="RefSeq" id="WP_063165601.1">
    <property type="nucleotide sequence ID" value="NZ_CP014342.1"/>
</dbReference>
<sequence>MYHVFFDQRPTRPRLPRALYEQLTALPPNTEVNVHTANETYYNALFLDFEPRTNTVSLLVDRFYEDGGRPLSLNATAITAIDLPASMRPASSTNVDDEEE</sequence>
<proteinExistence type="predicted"/>
<keyword evidence="2" id="KW-1185">Reference proteome</keyword>
<evidence type="ECO:0000313" key="2">
    <source>
        <dbReference type="Proteomes" id="UP000076226"/>
    </source>
</evidence>
<evidence type="ECO:0000313" key="1">
    <source>
        <dbReference type="EMBL" id="AMX83262.1"/>
    </source>
</evidence>
<accession>A0ABN4NF86</accession>
<dbReference type="EMBL" id="CP014342">
    <property type="protein sequence ID" value="AMX83262.1"/>
    <property type="molecule type" value="Genomic_DNA"/>
</dbReference>
<dbReference type="GeneID" id="32408350"/>
<gene>
    <name evidence="1" type="ORF">GS3922_05965</name>
</gene>